<dbReference type="AlphaFoldDB" id="A0A3P5W9E0"/>
<feature type="signal peptide" evidence="1">
    <location>
        <begin position="1"/>
        <end position="24"/>
    </location>
</feature>
<feature type="chain" id="PRO_5017983971" description="Lipoprotein" evidence="1">
    <location>
        <begin position="25"/>
        <end position="292"/>
    </location>
</feature>
<organism evidence="2 3">
    <name type="scientific">Filibacter tadaridae</name>
    <dbReference type="NCBI Taxonomy" id="2483811"/>
    <lineage>
        <taxon>Bacteria</taxon>
        <taxon>Bacillati</taxon>
        <taxon>Bacillota</taxon>
        <taxon>Bacilli</taxon>
        <taxon>Bacillales</taxon>
        <taxon>Caryophanaceae</taxon>
        <taxon>Filibacter</taxon>
    </lineage>
</organism>
<name>A0A3P5W9E0_9BACL</name>
<dbReference type="InterPro" id="IPR046720">
    <property type="entry name" value="DUF6612"/>
</dbReference>
<dbReference type="Pfam" id="PF20316">
    <property type="entry name" value="DUF6612"/>
    <property type="match status" value="1"/>
</dbReference>
<evidence type="ECO:0000313" key="3">
    <source>
        <dbReference type="Proteomes" id="UP000270468"/>
    </source>
</evidence>
<keyword evidence="3" id="KW-1185">Reference proteome</keyword>
<accession>A0A3P5W9E0</accession>
<dbReference type="Gene3D" id="2.50.20.20">
    <property type="match status" value="1"/>
</dbReference>
<evidence type="ECO:0000313" key="2">
    <source>
        <dbReference type="EMBL" id="VDC20043.1"/>
    </source>
</evidence>
<keyword evidence="1" id="KW-0732">Signal</keyword>
<reference evidence="2 3" key="1">
    <citation type="submission" date="2018-11" db="EMBL/GenBank/DDBJ databases">
        <authorList>
            <person name="Criscuolo A."/>
        </authorList>
    </citation>
    <scope>NUCLEOTIDE SEQUENCE [LARGE SCALE GENOMIC DNA]</scope>
    <source>
        <strain evidence="2">ATB-66</strain>
    </source>
</reference>
<protein>
    <recommendedName>
        <fullName evidence="4">Lipoprotein</fullName>
    </recommendedName>
</protein>
<evidence type="ECO:0000256" key="1">
    <source>
        <dbReference type="SAM" id="SignalP"/>
    </source>
</evidence>
<sequence>MKNWIKGIAAGVLVLGLSACNTTAEPKKDPETGKKVEVQNESKMTAQEVYEKVIAASEEQKSMHAKMDIDQAIEVPSEDFNMTSTIKMDMDMIVDPLAMYQKMSMDMGEQGTMDTEIYMTEEGFFMHDPENDQWLKMPAGMSEDMMAQMGNGADPTLDMKMFKDFVEDFEFEQTDDEYILTLVASGEKFTSLIQKTVADNMPAGMEMGEEETEMMKNMKVEKLNYKIFIDKKTFYTNAFDMDMDMTMTIEGNEMHIVQKMNAVISKINEIDTIKVPQEVLDKTVDIGEMNGQ</sequence>
<dbReference type="RefSeq" id="WP_124068908.1">
    <property type="nucleotide sequence ID" value="NZ_CBCRXF010000010.1"/>
</dbReference>
<dbReference type="Proteomes" id="UP000270468">
    <property type="component" value="Unassembled WGS sequence"/>
</dbReference>
<evidence type="ECO:0008006" key="4">
    <source>
        <dbReference type="Google" id="ProtNLM"/>
    </source>
</evidence>
<dbReference type="PROSITE" id="PS51257">
    <property type="entry name" value="PROKAR_LIPOPROTEIN"/>
    <property type="match status" value="1"/>
</dbReference>
<dbReference type="EMBL" id="UXAV01000018">
    <property type="protein sequence ID" value="VDC20043.1"/>
    <property type="molecule type" value="Genomic_DNA"/>
</dbReference>
<proteinExistence type="predicted"/>
<dbReference type="OrthoDB" id="1957331at2"/>
<gene>
    <name evidence="2" type="ORF">FILTAD_00463</name>
</gene>